<dbReference type="InterPro" id="IPR051025">
    <property type="entry name" value="RhoGAP"/>
</dbReference>
<keyword evidence="11" id="KW-1185">Reference proteome</keyword>
<feature type="compositionally biased region" description="Polar residues" evidence="7">
    <location>
        <begin position="544"/>
        <end position="564"/>
    </location>
</feature>
<dbReference type="CTD" id="51291"/>
<dbReference type="Pfam" id="PF22699">
    <property type="entry name" value="GMIP-like_FCH"/>
    <property type="match status" value="1"/>
</dbReference>
<dbReference type="SUPFAM" id="SSF48350">
    <property type="entry name" value="GTPase activation domain, GAP"/>
    <property type="match status" value="1"/>
</dbReference>
<dbReference type="OrthoDB" id="79452at2759"/>
<keyword evidence="1" id="KW-0343">GTPase activation</keyword>
<dbReference type="GO" id="GO:0005096">
    <property type="term" value="F:GTPase activator activity"/>
    <property type="evidence" value="ECO:0007669"/>
    <property type="project" value="UniProtKB-KW"/>
</dbReference>
<dbReference type="InterPro" id="IPR057028">
    <property type="entry name" value="RHG29_45_N"/>
</dbReference>
<dbReference type="PROSITE" id="PS51741">
    <property type="entry name" value="F_BAR"/>
    <property type="match status" value="1"/>
</dbReference>
<dbReference type="PANTHER" id="PTHR15228">
    <property type="entry name" value="SPERMATHECAL PHYSIOLOGY VARIANT"/>
    <property type="match status" value="1"/>
</dbReference>
<proteinExistence type="predicted"/>
<evidence type="ECO:0000256" key="5">
    <source>
        <dbReference type="ARBA" id="ARBA00023054"/>
    </source>
</evidence>
<dbReference type="SUPFAM" id="SSF57889">
    <property type="entry name" value="Cysteine-rich domain"/>
    <property type="match status" value="1"/>
</dbReference>
<dbReference type="InterPro" id="IPR031160">
    <property type="entry name" value="F_BAR_dom"/>
</dbReference>
<feature type="domain" description="Rho-GAP" evidence="9">
    <location>
        <begin position="680"/>
        <end position="876"/>
    </location>
</feature>
<feature type="compositionally biased region" description="Polar residues" evidence="7">
    <location>
        <begin position="1010"/>
        <end position="1022"/>
    </location>
</feature>
<dbReference type="Proteomes" id="UP001652622">
    <property type="component" value="Unplaced"/>
</dbReference>
<dbReference type="PANTHER" id="PTHR15228:SF16">
    <property type="entry name" value="GEM-INTERACTING PROTEIN"/>
    <property type="match status" value="1"/>
</dbReference>
<dbReference type="RefSeq" id="XP_034275258.1">
    <property type="nucleotide sequence ID" value="XM_034419367.2"/>
</dbReference>
<evidence type="ECO:0000256" key="2">
    <source>
        <dbReference type="ARBA" id="ARBA00022723"/>
    </source>
</evidence>
<protein>
    <submittedName>
        <fullName evidence="12">GEM-interacting protein isoform X1</fullName>
    </submittedName>
</protein>
<feature type="domain" description="Phorbol-ester/DAG-type" evidence="8">
    <location>
        <begin position="622"/>
        <end position="666"/>
    </location>
</feature>
<dbReference type="Gene3D" id="3.30.60.20">
    <property type="match status" value="1"/>
</dbReference>
<dbReference type="FunCoup" id="A0A6P9BUU8">
    <property type="interactions" value="49"/>
</dbReference>
<evidence type="ECO:0000256" key="4">
    <source>
        <dbReference type="ARBA" id="ARBA00022833"/>
    </source>
</evidence>
<reference evidence="12" key="1">
    <citation type="submission" date="2025-08" db="UniProtKB">
        <authorList>
            <consortium name="RefSeq"/>
        </authorList>
    </citation>
    <scope>IDENTIFICATION</scope>
    <source>
        <tissue evidence="12">Blood</tissue>
    </source>
</reference>
<dbReference type="GO" id="GO:0051056">
    <property type="term" value="P:regulation of small GTPase mediated signal transduction"/>
    <property type="evidence" value="ECO:0007669"/>
    <property type="project" value="UniProtKB-ARBA"/>
</dbReference>
<dbReference type="GeneID" id="117666602"/>
<dbReference type="GO" id="GO:0007165">
    <property type="term" value="P:signal transduction"/>
    <property type="evidence" value="ECO:0007669"/>
    <property type="project" value="InterPro"/>
</dbReference>
<dbReference type="PROSITE" id="PS50081">
    <property type="entry name" value="ZF_DAG_PE_2"/>
    <property type="match status" value="1"/>
</dbReference>
<dbReference type="InterPro" id="IPR046349">
    <property type="entry name" value="C1-like_sf"/>
</dbReference>
<dbReference type="OMA" id="PVKYYRH"/>
<keyword evidence="3" id="KW-0863">Zinc-finger</keyword>
<feature type="region of interest" description="Disordered" evidence="7">
    <location>
        <begin position="518"/>
        <end position="582"/>
    </location>
</feature>
<dbReference type="SMART" id="SM00324">
    <property type="entry name" value="RhoGAP"/>
    <property type="match status" value="1"/>
</dbReference>
<evidence type="ECO:0000259" key="8">
    <source>
        <dbReference type="PROSITE" id="PS50081"/>
    </source>
</evidence>
<evidence type="ECO:0000259" key="10">
    <source>
        <dbReference type="PROSITE" id="PS51741"/>
    </source>
</evidence>
<dbReference type="GO" id="GO:0008270">
    <property type="term" value="F:zinc ion binding"/>
    <property type="evidence" value="ECO:0007669"/>
    <property type="project" value="UniProtKB-KW"/>
</dbReference>
<evidence type="ECO:0000256" key="7">
    <source>
        <dbReference type="SAM" id="MobiDB-lite"/>
    </source>
</evidence>
<evidence type="ECO:0000256" key="1">
    <source>
        <dbReference type="ARBA" id="ARBA00022468"/>
    </source>
</evidence>
<keyword evidence="5 6" id="KW-0175">Coiled coil</keyword>
<dbReference type="CDD" id="cd20816">
    <property type="entry name" value="C1_GMIP-like"/>
    <property type="match status" value="1"/>
</dbReference>
<keyword evidence="4" id="KW-0862">Zinc</keyword>
<gene>
    <name evidence="12" type="primary">GMIP</name>
</gene>
<evidence type="ECO:0000259" key="9">
    <source>
        <dbReference type="PROSITE" id="PS50238"/>
    </source>
</evidence>
<keyword evidence="2" id="KW-0479">Metal-binding</keyword>
<dbReference type="KEGG" id="pgut:117666602"/>
<dbReference type="GO" id="GO:0005886">
    <property type="term" value="C:plasma membrane"/>
    <property type="evidence" value="ECO:0007669"/>
    <property type="project" value="TreeGrafter"/>
</dbReference>
<dbReference type="Pfam" id="PF00620">
    <property type="entry name" value="RhoGAP"/>
    <property type="match status" value="1"/>
</dbReference>
<dbReference type="Pfam" id="PF24235">
    <property type="entry name" value="RHG29_45_N"/>
    <property type="match status" value="1"/>
</dbReference>
<dbReference type="Gene3D" id="1.10.555.10">
    <property type="entry name" value="Rho GTPase activation protein"/>
    <property type="match status" value="1"/>
</dbReference>
<dbReference type="Pfam" id="PF00130">
    <property type="entry name" value="C1_1"/>
    <property type="match status" value="1"/>
</dbReference>
<dbReference type="AlphaFoldDB" id="A0A6P9BUU8"/>
<dbReference type="InterPro" id="IPR002219">
    <property type="entry name" value="PKC_DAG/PE"/>
</dbReference>
<feature type="domain" description="F-BAR" evidence="10">
    <location>
        <begin position="196"/>
        <end position="465"/>
    </location>
</feature>
<feature type="compositionally biased region" description="Polar residues" evidence="7">
    <location>
        <begin position="572"/>
        <end position="581"/>
    </location>
</feature>
<dbReference type="InterPro" id="IPR000198">
    <property type="entry name" value="RhoGAP_dom"/>
</dbReference>
<sequence>MDPNDFRYPCNGKQSALDIQSLANNPELLSDIWITAEGLGGSKFCSNRLLQVTKNLRDIDKKFQCFRELLQQDGGMLSGPAEIKLAELLQSVSCCLSKYPVLNACTIQADIASLITCVNDLNSQVKGTENKKRYSEIFRSLDALEISIGNAAIEMFSDDADDNRNESSNPQPEIVQTDELFCKYERNLEAADPGNMSVEEADEMLIKCEGGVEAALRYAKMWCKYIKELLNWIDKRITYEIEFAKNILKIAEAGRNIIFSQNGMPLQGLYTMVMEHDIKAGNVAIETAGTLHMKEYYEPLWAKRNEIEKWRKEFKDQWQKEQKRMNDSLSSMRKSRLHYLQRCEDLEKAKVQSAKAEEEFQAITSSGNKQLEKRRRYRDEAQLKVQESEVTYRSCVSESNNRRLELKKVRERIISHIRKLMYQGDEMLVRVSLRMFKLQQAQAERIPVGYQNLTEFCKPYKIGEKYLEFIQKLPKKELPIEVYRFEEFVPAGHRSPSSGRRKNIAPCSRIYSSAADLNNSSEDTFGKPSSSSSEQSANQSFYSDTESLGGSTECQCLDSPTSSPGHKKLLKASSTGTVSSSEDCEDKDLIQAYDNDLNDVASENGLSHYQFKKIILSSAAQTHRLRKLRGPSKCRECENFMVNGIECEECLLTCHKKCLETLLINCGHQKLPARASLFGIDFSDVPRDFPEEVPFIVMKCTSEIETRALGVQGIYRISGAKARMERLCQAFENGRRLVELSEHSPHDITGVLKHFLKELSSPVLPFKLYEDFMAFSRNLQKSGDNSETDPIKTTKDLLSKLPATNYNTIRHLIAHLYRVAERYQENKMSPNNLGIIFGPTLIRPPCNNDVSMSCLVDSGYQSQLVEFLILNYEKIFGMDDLPSAGLCDCENSLKQANTNEVLSSNQRLSNASLESSASKLCLGEDDCGSEDSSFTEVKQKDTMEQTVNPVELNRTNDTELQDFILDPEVTLNPQSRGRFNRMPVKHPRTIIPKVSSLPLLAAVLSNSEAVSSRLETSPSRRSASPDISGKRKHFSITPETARIVSKLQAQNGTEDYYQAQLGAALQEKPLDALVENKTESQAKILLGK</sequence>
<dbReference type="InParanoid" id="A0A6P9BUU8"/>
<dbReference type="SUPFAM" id="SSF103657">
    <property type="entry name" value="BAR/IMD domain-like"/>
    <property type="match status" value="1"/>
</dbReference>
<accession>A0A6P9BUU8</accession>
<dbReference type="SMART" id="SM00109">
    <property type="entry name" value="C1"/>
    <property type="match status" value="1"/>
</dbReference>
<dbReference type="InterPro" id="IPR027267">
    <property type="entry name" value="AH/BAR_dom_sf"/>
</dbReference>
<evidence type="ECO:0000256" key="6">
    <source>
        <dbReference type="PROSITE-ProRule" id="PRU01077"/>
    </source>
</evidence>
<dbReference type="PROSITE" id="PS00479">
    <property type="entry name" value="ZF_DAG_PE_1"/>
    <property type="match status" value="1"/>
</dbReference>
<dbReference type="Gene3D" id="1.20.1270.60">
    <property type="entry name" value="Arfaptin homology (AH) domain/BAR domain"/>
    <property type="match status" value="1"/>
</dbReference>
<evidence type="ECO:0000313" key="11">
    <source>
        <dbReference type="Proteomes" id="UP001652622"/>
    </source>
</evidence>
<dbReference type="InterPro" id="IPR008936">
    <property type="entry name" value="Rho_GTPase_activation_prot"/>
</dbReference>
<evidence type="ECO:0000256" key="3">
    <source>
        <dbReference type="ARBA" id="ARBA00022771"/>
    </source>
</evidence>
<dbReference type="PROSITE" id="PS50238">
    <property type="entry name" value="RHOGAP"/>
    <property type="match status" value="1"/>
</dbReference>
<feature type="compositionally biased region" description="Low complexity" evidence="7">
    <location>
        <begin position="529"/>
        <end position="543"/>
    </location>
</feature>
<organism evidence="11 12">
    <name type="scientific">Pantherophis guttatus</name>
    <name type="common">Corn snake</name>
    <name type="synonym">Elaphe guttata</name>
    <dbReference type="NCBI Taxonomy" id="94885"/>
    <lineage>
        <taxon>Eukaryota</taxon>
        <taxon>Metazoa</taxon>
        <taxon>Chordata</taxon>
        <taxon>Craniata</taxon>
        <taxon>Vertebrata</taxon>
        <taxon>Euteleostomi</taxon>
        <taxon>Lepidosauria</taxon>
        <taxon>Squamata</taxon>
        <taxon>Bifurcata</taxon>
        <taxon>Unidentata</taxon>
        <taxon>Episquamata</taxon>
        <taxon>Toxicofera</taxon>
        <taxon>Serpentes</taxon>
        <taxon>Colubroidea</taxon>
        <taxon>Colubridae</taxon>
        <taxon>Colubrinae</taxon>
        <taxon>Pantherophis</taxon>
    </lineage>
</organism>
<name>A0A6P9BUU8_PANGU</name>
<feature type="region of interest" description="Disordered" evidence="7">
    <location>
        <begin position="1010"/>
        <end position="1034"/>
    </location>
</feature>
<evidence type="ECO:0000313" key="12">
    <source>
        <dbReference type="RefSeq" id="XP_034275258.1"/>
    </source>
</evidence>
<dbReference type="InterPro" id="IPR054713">
    <property type="entry name" value="GMIP/FCHO2-like_FCH"/>
</dbReference>